<dbReference type="InterPro" id="IPR000073">
    <property type="entry name" value="AB_hydrolase_1"/>
</dbReference>
<comment type="caution">
    <text evidence="2">The sequence shown here is derived from an EMBL/GenBank/DDBJ whole genome shotgun (WGS) entry which is preliminary data.</text>
</comment>
<name>A0A918K3K1_9GAMM</name>
<dbReference type="EMBL" id="BMXR01000002">
    <property type="protein sequence ID" value="GGX45208.1"/>
    <property type="molecule type" value="Genomic_DNA"/>
</dbReference>
<evidence type="ECO:0000259" key="1">
    <source>
        <dbReference type="Pfam" id="PF00561"/>
    </source>
</evidence>
<evidence type="ECO:0000313" key="2">
    <source>
        <dbReference type="EMBL" id="GGX45208.1"/>
    </source>
</evidence>
<gene>
    <name evidence="2" type="ORF">GCM10007392_10140</name>
</gene>
<reference evidence="2" key="1">
    <citation type="journal article" date="2014" name="Int. J. Syst. Evol. Microbiol.">
        <title>Complete genome sequence of Corynebacterium casei LMG S-19264T (=DSM 44701T), isolated from a smear-ripened cheese.</title>
        <authorList>
            <consortium name="US DOE Joint Genome Institute (JGI-PGF)"/>
            <person name="Walter F."/>
            <person name="Albersmeier A."/>
            <person name="Kalinowski J."/>
            <person name="Ruckert C."/>
        </authorList>
    </citation>
    <scope>NUCLEOTIDE SEQUENCE</scope>
    <source>
        <strain evidence="2">KCTC 22169</strain>
    </source>
</reference>
<dbReference type="GO" id="GO:0016020">
    <property type="term" value="C:membrane"/>
    <property type="evidence" value="ECO:0007669"/>
    <property type="project" value="TreeGrafter"/>
</dbReference>
<dbReference type="PANTHER" id="PTHR43798">
    <property type="entry name" value="MONOACYLGLYCEROL LIPASE"/>
    <property type="match status" value="1"/>
</dbReference>
<keyword evidence="3" id="KW-1185">Reference proteome</keyword>
<dbReference type="Pfam" id="PF00561">
    <property type="entry name" value="Abhydrolase_1"/>
    <property type="match status" value="1"/>
</dbReference>
<sequence>MDARSLNLGTGRQDYHESGQGSTLVLLHGISSGAPSWEPLAGHLPGYRLLAWDAPGYGRSTPLVQARPDASDYARRLDEWLTALDVTDCILVGHSLGALMASGYLANHPDRVRGVVLADPARGYKHEPIDLREQVFRSRWPQLAELGHERFAGERAPRLLCDQPTDSALGLVRQGMRRLNLGGFQQSNWLLANDDLVDWWRQAPTRPAQILCGDEDRITTPDAVRALAETLELPYRGIPQAGHAAYIDQPQAFAQALDGFVRGLPND</sequence>
<dbReference type="AlphaFoldDB" id="A0A918K3K1"/>
<dbReference type="GO" id="GO:0016787">
    <property type="term" value="F:hydrolase activity"/>
    <property type="evidence" value="ECO:0007669"/>
    <property type="project" value="UniProtKB-KW"/>
</dbReference>
<dbReference type="Gene3D" id="3.40.50.1820">
    <property type="entry name" value="alpha/beta hydrolase"/>
    <property type="match status" value="1"/>
</dbReference>
<protein>
    <submittedName>
        <fullName evidence="2">Alpha/beta hydrolase</fullName>
    </submittedName>
</protein>
<proteinExistence type="predicted"/>
<organism evidence="2 3">
    <name type="scientific">Saccharospirillum salsuginis</name>
    <dbReference type="NCBI Taxonomy" id="418750"/>
    <lineage>
        <taxon>Bacteria</taxon>
        <taxon>Pseudomonadati</taxon>
        <taxon>Pseudomonadota</taxon>
        <taxon>Gammaproteobacteria</taxon>
        <taxon>Oceanospirillales</taxon>
        <taxon>Saccharospirillaceae</taxon>
        <taxon>Saccharospirillum</taxon>
    </lineage>
</organism>
<feature type="domain" description="AB hydrolase-1" evidence="1">
    <location>
        <begin position="23"/>
        <end position="250"/>
    </location>
</feature>
<accession>A0A918K3K1</accession>
<dbReference type="InterPro" id="IPR029058">
    <property type="entry name" value="AB_hydrolase_fold"/>
</dbReference>
<dbReference type="SUPFAM" id="SSF53474">
    <property type="entry name" value="alpha/beta-Hydrolases"/>
    <property type="match status" value="1"/>
</dbReference>
<evidence type="ECO:0000313" key="3">
    <source>
        <dbReference type="Proteomes" id="UP000626148"/>
    </source>
</evidence>
<dbReference type="PANTHER" id="PTHR43798:SF33">
    <property type="entry name" value="HYDROLASE, PUTATIVE (AFU_ORTHOLOGUE AFUA_2G14860)-RELATED"/>
    <property type="match status" value="1"/>
</dbReference>
<dbReference type="RefSeq" id="WP_189607404.1">
    <property type="nucleotide sequence ID" value="NZ_BMXR01000002.1"/>
</dbReference>
<dbReference type="Proteomes" id="UP000626148">
    <property type="component" value="Unassembled WGS sequence"/>
</dbReference>
<keyword evidence="2" id="KW-0378">Hydrolase</keyword>
<dbReference type="InterPro" id="IPR000639">
    <property type="entry name" value="Epox_hydrolase-like"/>
</dbReference>
<reference evidence="2" key="2">
    <citation type="submission" date="2020-09" db="EMBL/GenBank/DDBJ databases">
        <authorList>
            <person name="Sun Q."/>
            <person name="Kim S."/>
        </authorList>
    </citation>
    <scope>NUCLEOTIDE SEQUENCE</scope>
    <source>
        <strain evidence="2">KCTC 22169</strain>
    </source>
</reference>
<dbReference type="InterPro" id="IPR050266">
    <property type="entry name" value="AB_hydrolase_sf"/>
</dbReference>
<dbReference type="PRINTS" id="PR00412">
    <property type="entry name" value="EPOXHYDRLASE"/>
</dbReference>
<dbReference type="PRINTS" id="PR00111">
    <property type="entry name" value="ABHYDROLASE"/>
</dbReference>